<dbReference type="PANTHER" id="PTHR21569:SF1">
    <property type="entry name" value="SMALL RIBOSOMAL SUBUNIT PROTEIN US9M"/>
    <property type="match status" value="1"/>
</dbReference>
<dbReference type="GO" id="GO:0003723">
    <property type="term" value="F:RNA binding"/>
    <property type="evidence" value="ECO:0007669"/>
    <property type="project" value="TreeGrafter"/>
</dbReference>
<reference evidence="7" key="1">
    <citation type="journal article" date="2017" name="J. Phycol.">
        <title>Phylogenetic position of the coral symbiont Ostreobium (Ulvophyceae) inferred from chloroplast genome data.</title>
        <authorList>
            <person name="Verbruggen H."/>
            <person name="Marcelino V.R."/>
            <person name="Guiry M.D."/>
            <person name="Cremen M.C."/>
            <person name="Jackson C.J."/>
        </authorList>
    </citation>
    <scope>NUCLEOTIDE SEQUENCE</scope>
</reference>
<evidence type="ECO:0000256" key="3">
    <source>
        <dbReference type="ARBA" id="ARBA00022980"/>
    </source>
</evidence>
<evidence type="ECO:0000256" key="6">
    <source>
        <dbReference type="ARBA" id="ARBA00035437"/>
    </source>
</evidence>
<dbReference type="PANTHER" id="PTHR21569">
    <property type="entry name" value="RIBOSOMAL PROTEIN S9"/>
    <property type="match status" value="1"/>
</dbReference>
<name>A0A1X9RPU5_9CHLO</name>
<dbReference type="InterPro" id="IPR014721">
    <property type="entry name" value="Ribsml_uS5_D2-typ_fold_subgr"/>
</dbReference>
<comment type="subcellular location">
    <subcellularLocation>
        <location evidence="1">Plastid</location>
        <location evidence="1">Chloroplast</location>
    </subcellularLocation>
</comment>
<evidence type="ECO:0000256" key="4">
    <source>
        <dbReference type="ARBA" id="ARBA00023274"/>
    </source>
</evidence>
<dbReference type="GO" id="GO:0006412">
    <property type="term" value="P:translation"/>
    <property type="evidence" value="ECO:0007669"/>
    <property type="project" value="InterPro"/>
</dbReference>
<comment type="similarity">
    <text evidence="2">Belongs to the universal ribosomal protein uS9 family.</text>
</comment>
<dbReference type="FunFam" id="3.30.230.10:FF:000001">
    <property type="entry name" value="30S ribosomal protein S9"/>
    <property type="match status" value="1"/>
</dbReference>
<evidence type="ECO:0000256" key="1">
    <source>
        <dbReference type="ARBA" id="ARBA00004229"/>
    </source>
</evidence>
<protein>
    <recommendedName>
        <fullName evidence="5">Small ribosomal subunit protein uS9c</fullName>
    </recommendedName>
    <alternativeName>
        <fullName evidence="6">30S ribosomal protein S9, chloroplastic</fullName>
    </alternativeName>
</protein>
<keyword evidence="7" id="KW-0934">Plastid</keyword>
<evidence type="ECO:0000256" key="2">
    <source>
        <dbReference type="ARBA" id="ARBA00005251"/>
    </source>
</evidence>
<dbReference type="Gene3D" id="3.30.230.10">
    <property type="match status" value="1"/>
</dbReference>
<dbReference type="SUPFAM" id="SSF54211">
    <property type="entry name" value="Ribosomal protein S5 domain 2-like"/>
    <property type="match status" value="1"/>
</dbReference>
<geneLocation type="chloroplast" evidence="7"/>
<organism evidence="7">
    <name type="scientific">Avrainvillea mazei</name>
    <dbReference type="NCBI Taxonomy" id="381412"/>
    <lineage>
        <taxon>Eukaryota</taxon>
        <taxon>Viridiplantae</taxon>
        <taxon>Chlorophyta</taxon>
        <taxon>core chlorophytes</taxon>
        <taxon>Ulvophyceae</taxon>
        <taxon>TCBD clade</taxon>
        <taxon>Bryopsidales</taxon>
        <taxon>Halimedineae</taxon>
        <taxon>Dichotomosiphonaceae</taxon>
        <taxon>Avrainvillea</taxon>
    </lineage>
</organism>
<gene>
    <name evidence="7" type="primary">rps9</name>
</gene>
<dbReference type="EMBL" id="KY509313">
    <property type="protein sequence ID" value="ARQ82189.1"/>
    <property type="molecule type" value="Genomic_DNA"/>
</dbReference>
<accession>A0A1X9RPU5</accession>
<dbReference type="InterPro" id="IPR020568">
    <property type="entry name" value="Ribosomal_Su5_D2-typ_SF"/>
</dbReference>
<keyword evidence="4" id="KW-0687">Ribonucleoprotein</keyword>
<dbReference type="Pfam" id="PF00380">
    <property type="entry name" value="Ribosomal_S9"/>
    <property type="match status" value="1"/>
</dbReference>
<keyword evidence="7" id="KW-0150">Chloroplast</keyword>
<dbReference type="GO" id="GO:0003735">
    <property type="term" value="F:structural constituent of ribosome"/>
    <property type="evidence" value="ECO:0007669"/>
    <property type="project" value="InterPro"/>
</dbReference>
<sequence>MNGIGRRKTSIACILLIPGETDIFINNKKIDDYFQNNEYLIELIKKSFNLFNFSETFTTFIKVKGGGFHSQAKAIRLALMRILVSYQPSARILIKKRGLLTRDSRIKERKKYGLKKARKASQYSKR</sequence>
<evidence type="ECO:0000256" key="5">
    <source>
        <dbReference type="ARBA" id="ARBA00035152"/>
    </source>
</evidence>
<evidence type="ECO:0000313" key="7">
    <source>
        <dbReference type="EMBL" id="ARQ82189.1"/>
    </source>
</evidence>
<keyword evidence="3 7" id="KW-0689">Ribosomal protein</keyword>
<dbReference type="GO" id="GO:0022627">
    <property type="term" value="C:cytosolic small ribosomal subunit"/>
    <property type="evidence" value="ECO:0007669"/>
    <property type="project" value="TreeGrafter"/>
</dbReference>
<dbReference type="InterPro" id="IPR000754">
    <property type="entry name" value="Ribosomal_uS9"/>
</dbReference>
<dbReference type="NCBIfam" id="NF001099">
    <property type="entry name" value="PRK00132.1"/>
    <property type="match status" value="1"/>
</dbReference>
<proteinExistence type="inferred from homology"/>
<dbReference type="AlphaFoldDB" id="A0A1X9RPU5"/>
<dbReference type="GO" id="GO:0009507">
    <property type="term" value="C:chloroplast"/>
    <property type="evidence" value="ECO:0007669"/>
    <property type="project" value="UniProtKB-SubCell"/>
</dbReference>
<dbReference type="InterPro" id="IPR023035">
    <property type="entry name" value="Ribosomal_uS9_bac/plastid"/>
</dbReference>